<dbReference type="Pfam" id="PF00583">
    <property type="entry name" value="Acetyltransf_1"/>
    <property type="match status" value="1"/>
</dbReference>
<dbReference type="SUPFAM" id="SSF55729">
    <property type="entry name" value="Acyl-CoA N-acyltransferases (Nat)"/>
    <property type="match status" value="1"/>
</dbReference>
<dbReference type="PROSITE" id="PS51186">
    <property type="entry name" value="GNAT"/>
    <property type="match status" value="1"/>
</dbReference>
<dbReference type="InterPro" id="IPR016181">
    <property type="entry name" value="Acyl_CoA_acyltransferase"/>
</dbReference>
<evidence type="ECO:0000313" key="3">
    <source>
        <dbReference type="Proteomes" id="UP000777784"/>
    </source>
</evidence>
<dbReference type="InterPro" id="IPR000182">
    <property type="entry name" value="GNAT_dom"/>
</dbReference>
<organism evidence="2 3">
    <name type="scientific">Eiseniibacteriota bacterium</name>
    <dbReference type="NCBI Taxonomy" id="2212470"/>
    <lineage>
        <taxon>Bacteria</taxon>
        <taxon>Candidatus Eiseniibacteriota</taxon>
    </lineage>
</organism>
<reference evidence="2" key="1">
    <citation type="submission" date="2021-05" db="EMBL/GenBank/DDBJ databases">
        <title>Energy efficiency and biological interactions define the core microbiome of deep oligotrophic groundwater.</title>
        <authorList>
            <person name="Mehrshad M."/>
            <person name="Lopez-Fernandez M."/>
            <person name="Bell E."/>
            <person name="Bernier-Latmani R."/>
            <person name="Bertilsson S."/>
            <person name="Dopson M."/>
        </authorList>
    </citation>
    <scope>NUCLEOTIDE SEQUENCE</scope>
    <source>
        <strain evidence="2">Modern_marine.mb.64</strain>
    </source>
</reference>
<dbReference type="Proteomes" id="UP000777784">
    <property type="component" value="Unassembled WGS sequence"/>
</dbReference>
<name>A0A948S070_UNCEI</name>
<protein>
    <submittedName>
        <fullName evidence="2">GNAT family N-acetyltransferase</fullName>
    </submittedName>
</protein>
<comment type="caution">
    <text evidence="2">The sequence shown here is derived from an EMBL/GenBank/DDBJ whole genome shotgun (WGS) entry which is preliminary data.</text>
</comment>
<proteinExistence type="predicted"/>
<dbReference type="AlphaFoldDB" id="A0A948S070"/>
<gene>
    <name evidence="2" type="ORF">KJ970_16000</name>
</gene>
<dbReference type="CDD" id="cd04301">
    <property type="entry name" value="NAT_SF"/>
    <property type="match status" value="1"/>
</dbReference>
<evidence type="ECO:0000259" key="1">
    <source>
        <dbReference type="PROSITE" id="PS51186"/>
    </source>
</evidence>
<accession>A0A948S070</accession>
<feature type="domain" description="N-acetyltransferase" evidence="1">
    <location>
        <begin position="182"/>
        <end position="308"/>
    </location>
</feature>
<dbReference type="Gene3D" id="3.40.630.30">
    <property type="match status" value="1"/>
</dbReference>
<evidence type="ECO:0000313" key="2">
    <source>
        <dbReference type="EMBL" id="MBU2692427.1"/>
    </source>
</evidence>
<dbReference type="GO" id="GO:0016747">
    <property type="term" value="F:acyltransferase activity, transferring groups other than amino-acyl groups"/>
    <property type="evidence" value="ECO:0007669"/>
    <property type="project" value="InterPro"/>
</dbReference>
<dbReference type="EMBL" id="JAHJDP010000091">
    <property type="protein sequence ID" value="MBU2692427.1"/>
    <property type="molecule type" value="Genomic_DNA"/>
</dbReference>
<sequence>MKLFQRLYQHEDDYWRIREFLRRVFILNNRRELCWQAYRFDYWRWHGSENMGHGRLERDVFLWEEKNGQIGAVLTREGPGNVALQIRPDLRSPGLVEEMIMTAEGHLSIAGPENQRKLHIWTPGTDNLQKGILRQRGYTKGDMQEFQRRRPLSEPIPDPPVAKGYAIRSLGDSGELPARSLVSWRAFHPEEPEELFAGWDWYYNIQRAPLYRRDLDIVAVAPDGALASFCTIWFDDVTRTGAFEPVGTAPEHQKRGLGKAVMCEGLRRLERFGATMAYVGSYTPAAHALYASIGFNDYDLSEPWMRVF</sequence>